<feature type="transmembrane region" description="Helical" evidence="1">
    <location>
        <begin position="43"/>
        <end position="67"/>
    </location>
</feature>
<name>A0A7S4V9C6_9DINO</name>
<accession>A0A7S4V9C6</accession>
<feature type="transmembrane region" description="Helical" evidence="1">
    <location>
        <begin position="715"/>
        <end position="738"/>
    </location>
</feature>
<keyword evidence="1" id="KW-0812">Transmembrane</keyword>
<dbReference type="AlphaFoldDB" id="A0A7S4V9C6"/>
<reference evidence="2" key="1">
    <citation type="submission" date="2021-01" db="EMBL/GenBank/DDBJ databases">
        <authorList>
            <person name="Corre E."/>
            <person name="Pelletier E."/>
            <person name="Niang G."/>
            <person name="Scheremetjew M."/>
            <person name="Finn R."/>
            <person name="Kale V."/>
            <person name="Holt S."/>
            <person name="Cochrane G."/>
            <person name="Meng A."/>
            <person name="Brown T."/>
            <person name="Cohen L."/>
        </authorList>
    </citation>
    <scope>NUCLEOTIDE SEQUENCE</scope>
    <source>
        <strain evidence="2">CCMP3105</strain>
    </source>
</reference>
<keyword evidence="1" id="KW-0472">Membrane</keyword>
<dbReference type="EMBL" id="HBNR01062323">
    <property type="protein sequence ID" value="CAE4632205.1"/>
    <property type="molecule type" value="Transcribed_RNA"/>
</dbReference>
<keyword evidence="1" id="KW-1133">Transmembrane helix</keyword>
<feature type="transmembrane region" description="Helical" evidence="1">
    <location>
        <begin position="631"/>
        <end position="658"/>
    </location>
</feature>
<proteinExistence type="predicted"/>
<protein>
    <submittedName>
        <fullName evidence="2">Uncharacterized protein</fullName>
    </submittedName>
</protein>
<feature type="transmembrane region" description="Helical" evidence="1">
    <location>
        <begin position="589"/>
        <end position="610"/>
    </location>
</feature>
<evidence type="ECO:0000313" key="2">
    <source>
        <dbReference type="EMBL" id="CAE4632205.1"/>
    </source>
</evidence>
<sequence length="765" mass="83921">MGSASIQVDAPDQDASEADEQAHTYKLEENLYGLLVVRASPPVLFALLIFYLIALGITSIISVNIIMRYGQATDVIADLCTWTAGMWDCRPPRYEDLLDLSRLDTNGDGRWSVAEARKAGLLQQFQGLHEFVLGTPELLAAVAPPREPQINPLCYAAHFYPVELGFLSDREKMDFAASSGHLSDTVRAACSSAQNGSASLADCLYSRICPESHRTLATRPQTSRESYVQMTRAVSVFPAPIYRRVRAGLTPCRLAEPALCANAELKGLLAGVPMWSFLDPEERASQCEAFVREECPKLFGSSYARFQVKLDGSCGDRKFAAREVPVLPPKPSVLGYAGDCRDNNTKGREAISELVRVMPLLRYLLLGSERMNGLPPGALLHNADCSLAFRLQLCNHFSRIGDTDFLQVVGQHCPDTCCRSWEAACPAQCAVGGLPKTSTPLGDLTCVGRACGKVETEEDNSSGVVVLRGGGGAGDVAKVIIHTEMELRVQLLRLDVGSADDVSCLDGALHIDGRAYCTGRKPEVLKVPRREGGIVEMQWSLADRAECHTPCGWELILTDAGESNSYSISEVAFKGVHEYSDIVHPSYRLFFYLILYLWTGYILVEVRAVFRFTLFIANCPDFPGSRSKRTCLLAGACLPRLLLALWVYGVGCVLLIAAPDYVDVVLNSVALAFILDVDEIMFAMSVPSALKREVTGSGEFRWGTIKRKWWRVPSFGMVSLMLVPVLPSLFLLLFQYSWGRGFSTLSTQKQCACHLQGSLCLDAVF</sequence>
<evidence type="ECO:0000256" key="1">
    <source>
        <dbReference type="SAM" id="Phobius"/>
    </source>
</evidence>
<organism evidence="2">
    <name type="scientific">Alexandrium monilatum</name>
    <dbReference type="NCBI Taxonomy" id="311494"/>
    <lineage>
        <taxon>Eukaryota</taxon>
        <taxon>Sar</taxon>
        <taxon>Alveolata</taxon>
        <taxon>Dinophyceae</taxon>
        <taxon>Gonyaulacales</taxon>
        <taxon>Pyrocystaceae</taxon>
        <taxon>Alexandrium</taxon>
    </lineage>
</organism>
<gene>
    <name evidence="2" type="ORF">AMON00008_LOCUS43926</name>
</gene>